<evidence type="ECO:0000313" key="3">
    <source>
        <dbReference type="Proteomes" id="UP000306791"/>
    </source>
</evidence>
<dbReference type="InterPro" id="IPR050566">
    <property type="entry name" value="Deoxyribonucleoside_kinase"/>
</dbReference>
<name>A0ABY2UGB8_9GAMM</name>
<dbReference type="InterPro" id="IPR002624">
    <property type="entry name" value="DCK/DGK"/>
</dbReference>
<dbReference type="PANTHER" id="PTHR10513:SF46">
    <property type="entry name" value="DEOXYGUANOSINE KINASE"/>
    <property type="match status" value="1"/>
</dbReference>
<dbReference type="InterPro" id="IPR031314">
    <property type="entry name" value="DNK_dom"/>
</dbReference>
<dbReference type="InterPro" id="IPR027417">
    <property type="entry name" value="P-loop_NTPase"/>
</dbReference>
<dbReference type="PANTHER" id="PTHR10513">
    <property type="entry name" value="DEOXYNUCLEOSIDE KINASE"/>
    <property type="match status" value="1"/>
</dbReference>
<gene>
    <name evidence="2" type="ORF">FDY93_12235</name>
</gene>
<keyword evidence="3" id="KW-1185">Reference proteome</keyword>
<dbReference type="PIRSF" id="PIRSF000705">
    <property type="entry name" value="DNK"/>
    <property type="match status" value="1"/>
</dbReference>
<dbReference type="EMBL" id="VANI01000012">
    <property type="protein sequence ID" value="TLM76725.1"/>
    <property type="molecule type" value="Genomic_DNA"/>
</dbReference>
<dbReference type="Pfam" id="PF01712">
    <property type="entry name" value="dNK"/>
    <property type="match status" value="1"/>
</dbReference>
<reference evidence="2 3" key="1">
    <citation type="submission" date="2019-05" db="EMBL/GenBank/DDBJ databases">
        <title>Microbulbifer harenosus sp. nov., an alginate-degrading bacterium isolated from coastal sand.</title>
        <authorList>
            <person name="Huang H."/>
            <person name="Mo K."/>
            <person name="Bao S."/>
        </authorList>
    </citation>
    <scope>NUCLEOTIDE SEQUENCE [LARGE SCALE GENOMIC DNA]</scope>
    <source>
        <strain evidence="2 3">HB161719</strain>
    </source>
</reference>
<dbReference type="SUPFAM" id="SSF52540">
    <property type="entry name" value="P-loop containing nucleoside triphosphate hydrolases"/>
    <property type="match status" value="1"/>
</dbReference>
<proteinExistence type="predicted"/>
<keyword evidence="2" id="KW-0808">Transferase</keyword>
<sequence length="239" mass="27746">MTKSSVSDNTPSEDYSAENLALELNLQERKLPRFIAVEGNIGVGKTTLAKKLAATFNYDTLLELPEENPFLERFYRDPKNAALPTQLHFLLQRSQQIQALRQDDLFKPVRVADFLIEKDHLFAEVTLDSDELQLYRQVYQHLTLEAPKPDLVIYLQAPLEVLQQRIHKRGIAAERSISNEYLATLNEAYTNFFHYYDQAPLLIVNCAEIDIVDQQRDYLQLVEYLLEIKSGRHYYNPGR</sequence>
<protein>
    <submittedName>
        <fullName evidence="2">Deoxynucleoside kinase</fullName>
    </submittedName>
</protein>
<dbReference type="GO" id="GO:0016301">
    <property type="term" value="F:kinase activity"/>
    <property type="evidence" value="ECO:0007669"/>
    <property type="project" value="UniProtKB-KW"/>
</dbReference>
<accession>A0ABY2UGB8</accession>
<evidence type="ECO:0000259" key="1">
    <source>
        <dbReference type="Pfam" id="PF01712"/>
    </source>
</evidence>
<dbReference type="Proteomes" id="UP000306791">
    <property type="component" value="Unassembled WGS sequence"/>
</dbReference>
<organism evidence="2 3">
    <name type="scientific">Microbulbifer harenosus</name>
    <dbReference type="NCBI Taxonomy" id="2576840"/>
    <lineage>
        <taxon>Bacteria</taxon>
        <taxon>Pseudomonadati</taxon>
        <taxon>Pseudomonadota</taxon>
        <taxon>Gammaproteobacteria</taxon>
        <taxon>Cellvibrionales</taxon>
        <taxon>Microbulbiferaceae</taxon>
        <taxon>Microbulbifer</taxon>
    </lineage>
</organism>
<dbReference type="Gene3D" id="3.40.50.300">
    <property type="entry name" value="P-loop containing nucleotide triphosphate hydrolases"/>
    <property type="match status" value="1"/>
</dbReference>
<keyword evidence="2" id="KW-0418">Kinase</keyword>
<comment type="caution">
    <text evidence="2">The sequence shown here is derived from an EMBL/GenBank/DDBJ whole genome shotgun (WGS) entry which is preliminary data.</text>
</comment>
<dbReference type="CDD" id="cd01673">
    <property type="entry name" value="dNK"/>
    <property type="match status" value="1"/>
</dbReference>
<feature type="domain" description="Deoxynucleoside kinase" evidence="1">
    <location>
        <begin position="35"/>
        <end position="223"/>
    </location>
</feature>
<evidence type="ECO:0000313" key="2">
    <source>
        <dbReference type="EMBL" id="TLM76725.1"/>
    </source>
</evidence>